<dbReference type="STRING" id="1210089.GCA_001613165_04872"/>
<name>A0A370HBY6_9NOCA</name>
<proteinExistence type="predicted"/>
<organism evidence="1 2">
    <name type="scientific">Nocardia mexicana</name>
    <dbReference type="NCBI Taxonomy" id="279262"/>
    <lineage>
        <taxon>Bacteria</taxon>
        <taxon>Bacillati</taxon>
        <taxon>Actinomycetota</taxon>
        <taxon>Actinomycetes</taxon>
        <taxon>Mycobacteriales</taxon>
        <taxon>Nocardiaceae</taxon>
        <taxon>Nocardia</taxon>
    </lineage>
</organism>
<dbReference type="OrthoDB" id="1495085at2"/>
<dbReference type="Proteomes" id="UP000255355">
    <property type="component" value="Unassembled WGS sequence"/>
</dbReference>
<sequence length="135" mass="14488">MTEPLDPGAERHILLVGIDPALVDFSAIPNLDTDGVRLSRAEIDAALESLGFSVRRCVLDFDTTTEAELESTLTAGDFDCVMIGAGVRAVPENLLLFERVINIVHRLAPKAVISFNSRPGDTVEAARRSLAAMPA</sequence>
<keyword evidence="2" id="KW-1185">Reference proteome</keyword>
<protein>
    <submittedName>
        <fullName evidence="1">Uncharacterized protein</fullName>
    </submittedName>
</protein>
<evidence type="ECO:0000313" key="1">
    <source>
        <dbReference type="EMBL" id="RDI54442.1"/>
    </source>
</evidence>
<comment type="caution">
    <text evidence="1">The sequence shown here is derived from an EMBL/GenBank/DDBJ whole genome shotgun (WGS) entry which is preliminary data.</text>
</comment>
<evidence type="ECO:0000313" key="2">
    <source>
        <dbReference type="Proteomes" id="UP000255355"/>
    </source>
</evidence>
<dbReference type="RefSeq" id="WP_147288871.1">
    <property type="nucleotide sequence ID" value="NZ_QQAZ01000002.1"/>
</dbReference>
<gene>
    <name evidence="1" type="ORF">DFR68_102569</name>
</gene>
<reference evidence="1 2" key="1">
    <citation type="submission" date="2018-07" db="EMBL/GenBank/DDBJ databases">
        <title>Genomic Encyclopedia of Type Strains, Phase IV (KMG-IV): sequencing the most valuable type-strain genomes for metagenomic binning, comparative biology and taxonomic classification.</title>
        <authorList>
            <person name="Goeker M."/>
        </authorList>
    </citation>
    <scope>NUCLEOTIDE SEQUENCE [LARGE SCALE GENOMIC DNA]</scope>
    <source>
        <strain evidence="1 2">DSM 44952</strain>
    </source>
</reference>
<dbReference type="EMBL" id="QQAZ01000002">
    <property type="protein sequence ID" value="RDI54442.1"/>
    <property type="molecule type" value="Genomic_DNA"/>
</dbReference>
<accession>A0A370HBY6</accession>
<dbReference type="AlphaFoldDB" id="A0A370HBY6"/>